<name>A0A0C2DRD1_9BILA</name>
<reference evidence="2 3" key="1">
    <citation type="submission" date="2013-12" db="EMBL/GenBank/DDBJ databases">
        <title>Draft genome of the parsitic nematode Ancylostoma duodenale.</title>
        <authorList>
            <person name="Mitreva M."/>
        </authorList>
    </citation>
    <scope>NUCLEOTIDE SEQUENCE [LARGE SCALE GENOMIC DNA]</scope>
    <source>
        <strain evidence="2 3">Zhejiang</strain>
    </source>
</reference>
<keyword evidence="3" id="KW-1185">Reference proteome</keyword>
<organism evidence="2 3">
    <name type="scientific">Ancylostoma duodenale</name>
    <dbReference type="NCBI Taxonomy" id="51022"/>
    <lineage>
        <taxon>Eukaryota</taxon>
        <taxon>Metazoa</taxon>
        <taxon>Ecdysozoa</taxon>
        <taxon>Nematoda</taxon>
        <taxon>Chromadorea</taxon>
        <taxon>Rhabditida</taxon>
        <taxon>Rhabditina</taxon>
        <taxon>Rhabditomorpha</taxon>
        <taxon>Strongyloidea</taxon>
        <taxon>Ancylostomatidae</taxon>
        <taxon>Ancylostomatinae</taxon>
        <taxon>Ancylostoma</taxon>
    </lineage>
</organism>
<dbReference type="Proteomes" id="UP000054047">
    <property type="component" value="Unassembled WGS sequence"/>
</dbReference>
<dbReference type="AlphaFoldDB" id="A0A0C2DRD1"/>
<sequence length="81" mass="8759">MAAFCTEQRNGFFATIATYCSPGVSAGVTMLYIISNVIAYACFAVGFAETLVNYLRNVGFHMIDASTNDMRIVSLCKISVS</sequence>
<protein>
    <recommendedName>
        <fullName evidence="4">Amino acid permease/ SLC12A domain-containing protein</fullName>
    </recommendedName>
</protein>
<dbReference type="OrthoDB" id="5861260at2759"/>
<feature type="transmembrane region" description="Helical" evidence="1">
    <location>
        <begin position="31"/>
        <end position="52"/>
    </location>
</feature>
<evidence type="ECO:0008006" key="4">
    <source>
        <dbReference type="Google" id="ProtNLM"/>
    </source>
</evidence>
<keyword evidence="1" id="KW-1133">Transmembrane helix</keyword>
<evidence type="ECO:0000313" key="2">
    <source>
        <dbReference type="EMBL" id="KIH65292.1"/>
    </source>
</evidence>
<evidence type="ECO:0000256" key="1">
    <source>
        <dbReference type="SAM" id="Phobius"/>
    </source>
</evidence>
<keyword evidence="1" id="KW-0812">Transmembrane</keyword>
<proteinExistence type="predicted"/>
<keyword evidence="1" id="KW-0472">Membrane</keyword>
<gene>
    <name evidence="2" type="ORF">ANCDUO_04385</name>
</gene>
<accession>A0A0C2DRD1</accession>
<dbReference type="EMBL" id="KN727618">
    <property type="protein sequence ID" value="KIH65292.1"/>
    <property type="molecule type" value="Genomic_DNA"/>
</dbReference>
<evidence type="ECO:0000313" key="3">
    <source>
        <dbReference type="Proteomes" id="UP000054047"/>
    </source>
</evidence>